<dbReference type="RefSeq" id="WP_052023130.1">
    <property type="nucleotide sequence ID" value="NZ_AXCW01000241.1"/>
</dbReference>
<dbReference type="Pfam" id="PF01232">
    <property type="entry name" value="Mannitol_dh"/>
    <property type="match status" value="1"/>
</dbReference>
<evidence type="ECO:0000256" key="3">
    <source>
        <dbReference type="ARBA" id="ARBA00016219"/>
    </source>
</evidence>
<evidence type="ECO:0000313" key="9">
    <source>
        <dbReference type="EMBL" id="EYR62435.1"/>
    </source>
</evidence>
<comment type="caution">
    <text evidence="9">The sequence shown here is derived from an EMBL/GenBank/DDBJ whole genome shotgun (WGS) entry which is preliminary data.</text>
</comment>
<evidence type="ECO:0000256" key="5">
    <source>
        <dbReference type="ARBA" id="ARBA00023027"/>
    </source>
</evidence>
<dbReference type="EMBL" id="AXCW01000241">
    <property type="protein sequence ID" value="EYR62435.1"/>
    <property type="molecule type" value="Genomic_DNA"/>
</dbReference>
<dbReference type="PROSITE" id="PS00974">
    <property type="entry name" value="MANNITOL_DHGENASE"/>
    <property type="match status" value="1"/>
</dbReference>
<dbReference type="GO" id="GO:0019594">
    <property type="term" value="P:mannitol metabolic process"/>
    <property type="evidence" value="ECO:0007669"/>
    <property type="project" value="InterPro"/>
</dbReference>
<evidence type="ECO:0000256" key="1">
    <source>
        <dbReference type="ARBA" id="ARBA00006541"/>
    </source>
</evidence>
<dbReference type="SUPFAM" id="SSF48179">
    <property type="entry name" value="6-phosphogluconate dehydrogenase C-terminal domain-like"/>
    <property type="match status" value="1"/>
</dbReference>
<evidence type="ECO:0000313" key="10">
    <source>
        <dbReference type="Proteomes" id="UP000019753"/>
    </source>
</evidence>
<sequence length="465" mass="50744">MTHLADAALPGLRPILPVPEYDRTSLRAGFVHVGVGGFHRAHQAMYVDRLLAAGHAQDWAICGVGLLPGDVRMRDALRSQDHLYTLVEKHPDGHVEDRVVGPLVDYLWAPEDVEGVVERMADPVTRVVSLTITEGGYAIDPVSREFAPSAVLREELASGAAPSSVFGIVTEALARRRERGLVPFTVLSCDNIQGNGEVARRAFTGYARLREAALGAWVEAHVAFPSSMVDRITPATTDDDRRDLAARTGVHDAWPVVCEPFEQWVLEDHFTGGRPPLEHAGVQLVRDVRPYELMKLRLLNAGHQTLAYLGHLLGHRYVHEAARDPEVAALLERYWREEAVPTLDPVPGVDLDDYLTTLLTRFGNPAVADTLERIATDTSDRIPTFLLPVVRDQLARGGPVGIGALVVASWARYAEGVDEAGGTYAVVDPLSDVLTAAAQRQGREPLAFLEVREVPWSASAVPAEP</sequence>
<dbReference type="PRINTS" id="PR00084">
    <property type="entry name" value="MTLDHDRGNASE"/>
</dbReference>
<dbReference type="Gene3D" id="1.10.1040.10">
    <property type="entry name" value="N-(1-d-carboxylethyl)-l-norvaline Dehydrogenase, domain 2"/>
    <property type="match status" value="1"/>
</dbReference>
<name>A0A021VQY0_9CELL</name>
<organism evidence="9 10">
    <name type="scientific">Actinotalea ferrariae CF5-4</name>
    <dbReference type="NCBI Taxonomy" id="948458"/>
    <lineage>
        <taxon>Bacteria</taxon>
        <taxon>Bacillati</taxon>
        <taxon>Actinomycetota</taxon>
        <taxon>Actinomycetes</taxon>
        <taxon>Micrococcales</taxon>
        <taxon>Cellulomonadaceae</taxon>
        <taxon>Actinotalea</taxon>
    </lineage>
</organism>
<evidence type="ECO:0000256" key="6">
    <source>
        <dbReference type="ARBA" id="ARBA00048615"/>
    </source>
</evidence>
<gene>
    <name evidence="9" type="ORF">N866_08555</name>
</gene>
<keyword evidence="5" id="KW-0520">NAD</keyword>
<dbReference type="InterPro" id="IPR013328">
    <property type="entry name" value="6PGD_dom2"/>
</dbReference>
<comment type="similarity">
    <text evidence="1">Belongs to the mannitol dehydrogenase family.</text>
</comment>
<comment type="catalytic activity">
    <reaction evidence="6">
        <text>D-mannitol 1-phosphate + NAD(+) = beta-D-fructose 6-phosphate + NADH + H(+)</text>
        <dbReference type="Rhea" id="RHEA:19661"/>
        <dbReference type="ChEBI" id="CHEBI:15378"/>
        <dbReference type="ChEBI" id="CHEBI:57540"/>
        <dbReference type="ChEBI" id="CHEBI:57634"/>
        <dbReference type="ChEBI" id="CHEBI:57945"/>
        <dbReference type="ChEBI" id="CHEBI:61381"/>
        <dbReference type="EC" id="1.1.1.17"/>
    </reaction>
</comment>
<dbReference type="EC" id="1.1.1.17" evidence="2"/>
<dbReference type="PANTHER" id="PTHR43362">
    <property type="entry name" value="MANNITOL DEHYDROGENASE DSF1-RELATED"/>
    <property type="match status" value="1"/>
</dbReference>
<dbReference type="InterPro" id="IPR013118">
    <property type="entry name" value="Mannitol_DH_C"/>
</dbReference>
<evidence type="ECO:0000256" key="4">
    <source>
        <dbReference type="ARBA" id="ARBA00023002"/>
    </source>
</evidence>
<dbReference type="AlphaFoldDB" id="A0A021VQY0"/>
<dbReference type="InterPro" id="IPR013131">
    <property type="entry name" value="Mannitol_DH_N"/>
</dbReference>
<feature type="domain" description="Mannitol dehydrogenase N-terminal" evidence="7">
    <location>
        <begin position="30"/>
        <end position="278"/>
    </location>
</feature>
<dbReference type="SUPFAM" id="SSF51735">
    <property type="entry name" value="NAD(P)-binding Rossmann-fold domains"/>
    <property type="match status" value="1"/>
</dbReference>
<evidence type="ECO:0000256" key="2">
    <source>
        <dbReference type="ARBA" id="ARBA00012939"/>
    </source>
</evidence>
<keyword evidence="10" id="KW-1185">Reference proteome</keyword>
<dbReference type="InterPro" id="IPR036291">
    <property type="entry name" value="NAD(P)-bd_dom_sf"/>
</dbReference>
<evidence type="ECO:0000259" key="8">
    <source>
        <dbReference type="Pfam" id="PF08125"/>
    </source>
</evidence>
<dbReference type="InterPro" id="IPR050988">
    <property type="entry name" value="Mannitol_DH/Oxidoreductase"/>
</dbReference>
<dbReference type="Pfam" id="PF08125">
    <property type="entry name" value="Mannitol_dh_C"/>
    <property type="match status" value="1"/>
</dbReference>
<dbReference type="InterPro" id="IPR000669">
    <property type="entry name" value="Mannitol_DH"/>
</dbReference>
<dbReference type="InterPro" id="IPR008927">
    <property type="entry name" value="6-PGluconate_DH-like_C_sf"/>
</dbReference>
<dbReference type="Gene3D" id="3.40.50.720">
    <property type="entry name" value="NAD(P)-binding Rossmann-like Domain"/>
    <property type="match status" value="1"/>
</dbReference>
<dbReference type="InterPro" id="IPR023027">
    <property type="entry name" value="Mannitol_DH_CS"/>
</dbReference>
<proteinExistence type="inferred from homology"/>
<dbReference type="PANTHER" id="PTHR43362:SF1">
    <property type="entry name" value="MANNITOL DEHYDROGENASE 2-RELATED"/>
    <property type="match status" value="1"/>
</dbReference>
<protein>
    <recommendedName>
        <fullName evidence="3">Mannitol-1-phosphate 5-dehydrogenase</fullName>
        <ecNumber evidence="2">1.1.1.17</ecNumber>
    </recommendedName>
</protein>
<accession>A0A021VQY0</accession>
<dbReference type="GO" id="GO:0008926">
    <property type="term" value="F:mannitol-1-phosphate 5-dehydrogenase activity"/>
    <property type="evidence" value="ECO:0007669"/>
    <property type="project" value="UniProtKB-EC"/>
</dbReference>
<reference evidence="9 10" key="1">
    <citation type="submission" date="2014-01" db="EMBL/GenBank/DDBJ databases">
        <title>Actinotalea ferrariae CF5-4.</title>
        <authorList>
            <person name="Chen F."/>
            <person name="Li Y."/>
            <person name="Wang G."/>
        </authorList>
    </citation>
    <scope>NUCLEOTIDE SEQUENCE [LARGE SCALE GENOMIC DNA]</scope>
    <source>
        <strain evidence="9 10">CF5-4</strain>
    </source>
</reference>
<feature type="domain" description="Mannitol dehydrogenase C-terminal" evidence="8">
    <location>
        <begin position="287"/>
        <end position="453"/>
    </location>
</feature>
<keyword evidence="4" id="KW-0560">Oxidoreductase</keyword>
<evidence type="ECO:0000259" key="7">
    <source>
        <dbReference type="Pfam" id="PF01232"/>
    </source>
</evidence>
<dbReference type="Proteomes" id="UP000019753">
    <property type="component" value="Unassembled WGS sequence"/>
</dbReference>